<evidence type="ECO:0000259" key="8">
    <source>
        <dbReference type="Pfam" id="PF08281"/>
    </source>
</evidence>
<dbReference type="NCBIfam" id="TIGR02937">
    <property type="entry name" value="sigma70-ECF"/>
    <property type="match status" value="1"/>
</dbReference>
<gene>
    <name evidence="9" type="ORF">F0L74_05785</name>
</gene>
<reference evidence="9 10" key="1">
    <citation type="submission" date="2019-09" db="EMBL/GenBank/DDBJ databases">
        <title>Chitinophaga ginsengihumi sp. nov., isolated from soil of ginseng rhizosphere.</title>
        <authorList>
            <person name="Lee J."/>
        </authorList>
    </citation>
    <scope>NUCLEOTIDE SEQUENCE [LARGE SCALE GENOMIC DNA]</scope>
    <source>
        <strain evidence="9 10">BN140078</strain>
    </source>
</reference>
<dbReference type="GO" id="GO:0016987">
    <property type="term" value="F:sigma factor activity"/>
    <property type="evidence" value="ECO:0007669"/>
    <property type="project" value="UniProtKB-KW"/>
</dbReference>
<keyword evidence="5 6" id="KW-0804">Transcription</keyword>
<reference evidence="9 10" key="2">
    <citation type="submission" date="2019-09" db="EMBL/GenBank/DDBJ databases">
        <authorList>
            <person name="Jin C."/>
        </authorList>
    </citation>
    <scope>NUCLEOTIDE SEQUENCE [LARGE SCALE GENOMIC DNA]</scope>
    <source>
        <strain evidence="9 10">BN140078</strain>
    </source>
</reference>
<dbReference type="Pfam" id="PF04542">
    <property type="entry name" value="Sigma70_r2"/>
    <property type="match status" value="1"/>
</dbReference>
<dbReference type="AlphaFoldDB" id="A0A5B2W4W3"/>
<evidence type="ECO:0000256" key="3">
    <source>
        <dbReference type="ARBA" id="ARBA00023082"/>
    </source>
</evidence>
<dbReference type="Gene3D" id="1.10.1740.10">
    <property type="match status" value="1"/>
</dbReference>
<evidence type="ECO:0000256" key="2">
    <source>
        <dbReference type="ARBA" id="ARBA00023015"/>
    </source>
</evidence>
<evidence type="ECO:0000256" key="1">
    <source>
        <dbReference type="ARBA" id="ARBA00010641"/>
    </source>
</evidence>
<keyword evidence="4 6" id="KW-0238">DNA-binding</keyword>
<dbReference type="PANTHER" id="PTHR43133">
    <property type="entry name" value="RNA POLYMERASE ECF-TYPE SIGMA FACTO"/>
    <property type="match status" value="1"/>
</dbReference>
<feature type="domain" description="RNA polymerase sigma factor 70 region 4 type 2" evidence="8">
    <location>
        <begin position="125"/>
        <end position="174"/>
    </location>
</feature>
<keyword evidence="3 6" id="KW-0731">Sigma factor</keyword>
<dbReference type="Pfam" id="PF08281">
    <property type="entry name" value="Sigma70_r4_2"/>
    <property type="match status" value="1"/>
</dbReference>
<evidence type="ECO:0000313" key="9">
    <source>
        <dbReference type="EMBL" id="KAA2245467.1"/>
    </source>
</evidence>
<name>A0A5B2W4W3_9BACT</name>
<dbReference type="InterPro" id="IPR014327">
    <property type="entry name" value="RNA_pol_sigma70_bacteroid"/>
</dbReference>
<dbReference type="InterPro" id="IPR036388">
    <property type="entry name" value="WH-like_DNA-bd_sf"/>
</dbReference>
<dbReference type="InterPro" id="IPR014284">
    <property type="entry name" value="RNA_pol_sigma-70_dom"/>
</dbReference>
<dbReference type="InterPro" id="IPR000838">
    <property type="entry name" value="RNA_pol_sigma70_ECF_CS"/>
</dbReference>
<dbReference type="RefSeq" id="WP_149836856.1">
    <property type="nucleotide sequence ID" value="NZ_VUOC01000001.1"/>
</dbReference>
<dbReference type="InterPro" id="IPR013249">
    <property type="entry name" value="RNA_pol_sigma70_r4_t2"/>
</dbReference>
<dbReference type="CDD" id="cd06171">
    <property type="entry name" value="Sigma70_r4"/>
    <property type="match status" value="1"/>
</dbReference>
<dbReference type="InterPro" id="IPR013325">
    <property type="entry name" value="RNA_pol_sigma_r2"/>
</dbReference>
<dbReference type="InterPro" id="IPR007627">
    <property type="entry name" value="RNA_pol_sigma70_r2"/>
</dbReference>
<dbReference type="InterPro" id="IPR013324">
    <property type="entry name" value="RNA_pol_sigma_r3/r4-like"/>
</dbReference>
<dbReference type="SUPFAM" id="SSF88659">
    <property type="entry name" value="Sigma3 and sigma4 domains of RNA polymerase sigma factors"/>
    <property type="match status" value="1"/>
</dbReference>
<feature type="domain" description="RNA polymerase sigma-70 region 2" evidence="7">
    <location>
        <begin position="27"/>
        <end position="94"/>
    </location>
</feature>
<dbReference type="NCBIfam" id="TIGR02985">
    <property type="entry name" value="Sig70_bacteroi1"/>
    <property type="match status" value="1"/>
</dbReference>
<dbReference type="SUPFAM" id="SSF88946">
    <property type="entry name" value="Sigma2 domain of RNA polymerase sigma factors"/>
    <property type="match status" value="1"/>
</dbReference>
<evidence type="ECO:0000313" key="10">
    <source>
        <dbReference type="Proteomes" id="UP000324611"/>
    </source>
</evidence>
<sequence length="198" mass="22800">MGENQNISELSLLAGVATGNETAFRSLFDRYRGKIYSYALRLSEDTSLADEVVQDVFLKVWLKRKDLPAVENFNAWLYAIARHRMFDMMKQQAREIQTLEAVQLAAPDTGNNAELSLLEKEHQLLLKDALSQLSPRQQHIYHLSRHHGMKHGEIAHTLNISRHTVKTHLVHALRVIRQHITPYINSIILGSWLLENIF</sequence>
<dbReference type="Gene3D" id="1.10.10.10">
    <property type="entry name" value="Winged helix-like DNA-binding domain superfamily/Winged helix DNA-binding domain"/>
    <property type="match status" value="1"/>
</dbReference>
<keyword evidence="2 6" id="KW-0805">Transcription regulation</keyword>
<comment type="caution">
    <text evidence="9">The sequence shown here is derived from an EMBL/GenBank/DDBJ whole genome shotgun (WGS) entry which is preliminary data.</text>
</comment>
<evidence type="ECO:0000256" key="4">
    <source>
        <dbReference type="ARBA" id="ARBA00023125"/>
    </source>
</evidence>
<evidence type="ECO:0000256" key="5">
    <source>
        <dbReference type="ARBA" id="ARBA00023163"/>
    </source>
</evidence>
<dbReference type="GO" id="GO:0006352">
    <property type="term" value="P:DNA-templated transcription initiation"/>
    <property type="evidence" value="ECO:0007669"/>
    <property type="project" value="InterPro"/>
</dbReference>
<comment type="similarity">
    <text evidence="1 6">Belongs to the sigma-70 factor family. ECF subfamily.</text>
</comment>
<dbReference type="EMBL" id="VUOC01000001">
    <property type="protein sequence ID" value="KAA2245467.1"/>
    <property type="molecule type" value="Genomic_DNA"/>
</dbReference>
<keyword evidence="10" id="KW-1185">Reference proteome</keyword>
<dbReference type="PROSITE" id="PS01063">
    <property type="entry name" value="SIGMA70_ECF"/>
    <property type="match status" value="1"/>
</dbReference>
<organism evidence="9 10">
    <name type="scientific">Chitinophaga agrisoli</name>
    <dbReference type="NCBI Taxonomy" id="2607653"/>
    <lineage>
        <taxon>Bacteria</taxon>
        <taxon>Pseudomonadati</taxon>
        <taxon>Bacteroidota</taxon>
        <taxon>Chitinophagia</taxon>
        <taxon>Chitinophagales</taxon>
        <taxon>Chitinophagaceae</taxon>
        <taxon>Chitinophaga</taxon>
    </lineage>
</organism>
<evidence type="ECO:0000256" key="6">
    <source>
        <dbReference type="RuleBase" id="RU000716"/>
    </source>
</evidence>
<evidence type="ECO:0000259" key="7">
    <source>
        <dbReference type="Pfam" id="PF04542"/>
    </source>
</evidence>
<accession>A0A5B2W4W3</accession>
<dbReference type="Proteomes" id="UP000324611">
    <property type="component" value="Unassembled WGS sequence"/>
</dbReference>
<dbReference type="GO" id="GO:0003677">
    <property type="term" value="F:DNA binding"/>
    <property type="evidence" value="ECO:0007669"/>
    <property type="project" value="UniProtKB-KW"/>
</dbReference>
<dbReference type="InterPro" id="IPR039425">
    <property type="entry name" value="RNA_pol_sigma-70-like"/>
</dbReference>
<proteinExistence type="inferred from homology"/>
<protein>
    <recommendedName>
        <fullName evidence="6">RNA polymerase sigma factor</fullName>
    </recommendedName>
</protein>
<dbReference type="PANTHER" id="PTHR43133:SF46">
    <property type="entry name" value="RNA POLYMERASE SIGMA-70 FACTOR ECF SUBFAMILY"/>
    <property type="match status" value="1"/>
</dbReference>